<accession>A0A1I5TRH9</accession>
<proteinExistence type="predicted"/>
<dbReference type="PANTHER" id="PTHR43019:SF23">
    <property type="entry name" value="PROTEASE DO-LIKE 5, CHLOROPLASTIC"/>
    <property type="match status" value="1"/>
</dbReference>
<dbReference type="OrthoDB" id="9811262at2"/>
<dbReference type="RefSeq" id="WP_091115006.1">
    <property type="nucleotide sequence ID" value="NZ_FOWQ01000009.1"/>
</dbReference>
<evidence type="ECO:0000313" key="1">
    <source>
        <dbReference type="EMBL" id="SFP85650.1"/>
    </source>
</evidence>
<dbReference type="SUPFAM" id="SSF50494">
    <property type="entry name" value="Trypsin-like serine proteases"/>
    <property type="match status" value="1"/>
</dbReference>
<dbReference type="InterPro" id="IPR009003">
    <property type="entry name" value="Peptidase_S1_PA"/>
</dbReference>
<organism evidence="1 2">
    <name type="scientific">Geodermatophilus dictyosporus</name>
    <dbReference type="NCBI Taxonomy" id="1523247"/>
    <lineage>
        <taxon>Bacteria</taxon>
        <taxon>Bacillati</taxon>
        <taxon>Actinomycetota</taxon>
        <taxon>Actinomycetes</taxon>
        <taxon>Geodermatophilales</taxon>
        <taxon>Geodermatophilaceae</taxon>
        <taxon>Geodermatophilus</taxon>
    </lineage>
</organism>
<gene>
    <name evidence="1" type="ORF">SAMN05660464_4474</name>
</gene>
<dbReference type="STRING" id="1523247.SAMN05660464_4474"/>
<protein>
    <submittedName>
        <fullName evidence="1">V8-like Glu-specific endopeptidase</fullName>
    </submittedName>
</protein>
<dbReference type="Proteomes" id="UP000198857">
    <property type="component" value="Unassembled WGS sequence"/>
</dbReference>
<dbReference type="AlphaFoldDB" id="A0A1I5TRH9"/>
<dbReference type="Pfam" id="PF13365">
    <property type="entry name" value="Trypsin_2"/>
    <property type="match status" value="1"/>
</dbReference>
<reference evidence="2" key="1">
    <citation type="submission" date="2016-10" db="EMBL/GenBank/DDBJ databases">
        <authorList>
            <person name="Varghese N."/>
            <person name="Submissions S."/>
        </authorList>
    </citation>
    <scope>NUCLEOTIDE SEQUENCE [LARGE SCALE GENOMIC DNA]</scope>
    <source>
        <strain evidence="2">DSM 44208</strain>
    </source>
</reference>
<name>A0A1I5TRH9_9ACTN</name>
<keyword evidence="2" id="KW-1185">Reference proteome</keyword>
<dbReference type="InterPro" id="IPR043504">
    <property type="entry name" value="Peptidase_S1_PA_chymotrypsin"/>
</dbReference>
<sequence length="335" mass="37422">MISGLVFSDGALREEFLDRFSQLAEAAQAQLDGLERLEGGLTVDDAQEVAVGIDEGTYRLGDRPGLEAIIERFTRPVHLVQRGTFTDPPDAFPDSEEIGRRLEQARALLDQAIPSVGRIDVRNHRLDWLGTGWMVAPDLVVTNRHVAAEFAHMKDGAFVFRQYSGLPPVRVDVDWRHEHRIPEESRFRIEEVLWIEPENSVDVAVLRVAEHSYENEPRPRAIELASRVEFEQARVGAWVAVVGYPAYDSRNDAADQQRIFDGIYNYKRLAPGQVTALVQQDLLHHDATTLGGNSGSVLIDLASGKAFGLHFGGIEGDRNFAVQAPRLRQILDQLS</sequence>
<dbReference type="PANTHER" id="PTHR43019">
    <property type="entry name" value="SERINE ENDOPROTEASE DEGS"/>
    <property type="match status" value="1"/>
</dbReference>
<dbReference type="Gene3D" id="2.40.10.10">
    <property type="entry name" value="Trypsin-like serine proteases"/>
    <property type="match status" value="2"/>
</dbReference>
<dbReference type="EMBL" id="FOWQ01000009">
    <property type="protein sequence ID" value="SFP85650.1"/>
    <property type="molecule type" value="Genomic_DNA"/>
</dbReference>
<evidence type="ECO:0000313" key="2">
    <source>
        <dbReference type="Proteomes" id="UP000198857"/>
    </source>
</evidence>